<gene>
    <name evidence="9" type="primary">tatA</name>
    <name evidence="11" type="ORF">Pan14r_21170</name>
</gene>
<dbReference type="EMBL" id="SJPL01000001">
    <property type="protein sequence ID" value="TWT69822.1"/>
    <property type="molecule type" value="Genomic_DNA"/>
</dbReference>
<evidence type="ECO:0000256" key="6">
    <source>
        <dbReference type="ARBA" id="ARBA00022989"/>
    </source>
</evidence>
<keyword evidence="8 9" id="KW-0472">Membrane</keyword>
<proteinExistence type="inferred from homology"/>
<evidence type="ECO:0000256" key="8">
    <source>
        <dbReference type="ARBA" id="ARBA00023136"/>
    </source>
</evidence>
<keyword evidence="4 9" id="KW-0812">Transmembrane</keyword>
<dbReference type="GO" id="GO:0008320">
    <property type="term" value="F:protein transmembrane transporter activity"/>
    <property type="evidence" value="ECO:0007669"/>
    <property type="project" value="UniProtKB-UniRule"/>
</dbReference>
<protein>
    <recommendedName>
        <fullName evidence="9">Sec-independent protein translocase protein TatA</fullName>
    </recommendedName>
</protein>
<evidence type="ECO:0000313" key="11">
    <source>
        <dbReference type="EMBL" id="TWT69822.1"/>
    </source>
</evidence>
<evidence type="ECO:0000256" key="9">
    <source>
        <dbReference type="HAMAP-Rule" id="MF_00236"/>
    </source>
</evidence>
<accession>A0A5C5Y8Y6</accession>
<evidence type="ECO:0000256" key="3">
    <source>
        <dbReference type="ARBA" id="ARBA00022475"/>
    </source>
</evidence>
<keyword evidence="5 9" id="KW-0653">Protein transport</keyword>
<dbReference type="InterPro" id="IPR006312">
    <property type="entry name" value="TatA/E"/>
</dbReference>
<dbReference type="GO" id="GO:0043953">
    <property type="term" value="P:protein transport by the Tat complex"/>
    <property type="evidence" value="ECO:0007669"/>
    <property type="project" value="UniProtKB-UniRule"/>
</dbReference>
<feature type="transmembrane region" description="Helical" evidence="9">
    <location>
        <begin position="20"/>
        <end position="38"/>
    </location>
</feature>
<dbReference type="NCBIfam" id="TIGR01411">
    <property type="entry name" value="tatAE"/>
    <property type="match status" value="1"/>
</dbReference>
<dbReference type="PANTHER" id="PTHR42982">
    <property type="entry name" value="SEC-INDEPENDENT PROTEIN TRANSLOCASE PROTEIN TATA"/>
    <property type="match status" value="1"/>
</dbReference>
<keyword evidence="2 9" id="KW-0813">Transport</keyword>
<dbReference type="PANTHER" id="PTHR42982:SF1">
    <property type="entry name" value="SEC-INDEPENDENT PROTEIN TRANSLOCASE PROTEIN TATA"/>
    <property type="match status" value="1"/>
</dbReference>
<dbReference type="HAMAP" id="MF_00236">
    <property type="entry name" value="TatA_E"/>
    <property type="match status" value="1"/>
</dbReference>
<comment type="caution">
    <text evidence="11">The sequence shown here is derived from an EMBL/GenBank/DDBJ whole genome shotgun (WGS) entry which is preliminary data.</text>
</comment>
<evidence type="ECO:0000256" key="10">
    <source>
        <dbReference type="SAM" id="MobiDB-lite"/>
    </source>
</evidence>
<dbReference type="GO" id="GO:0033281">
    <property type="term" value="C:TAT protein transport complex"/>
    <property type="evidence" value="ECO:0007669"/>
    <property type="project" value="UniProtKB-UniRule"/>
</dbReference>
<keyword evidence="12" id="KW-1185">Reference proteome</keyword>
<organism evidence="11 12">
    <name type="scientific">Crateriforma conspicua</name>
    <dbReference type="NCBI Taxonomy" id="2527996"/>
    <lineage>
        <taxon>Bacteria</taxon>
        <taxon>Pseudomonadati</taxon>
        <taxon>Planctomycetota</taxon>
        <taxon>Planctomycetia</taxon>
        <taxon>Planctomycetales</taxon>
        <taxon>Planctomycetaceae</taxon>
        <taxon>Crateriforma</taxon>
    </lineage>
</organism>
<dbReference type="Proteomes" id="UP000317238">
    <property type="component" value="Unassembled WGS sequence"/>
</dbReference>
<evidence type="ECO:0000313" key="12">
    <source>
        <dbReference type="Proteomes" id="UP000317238"/>
    </source>
</evidence>
<name>A0A5C5Y8Y6_9PLAN</name>
<keyword evidence="6 9" id="KW-1133">Transmembrane helix</keyword>
<evidence type="ECO:0000256" key="5">
    <source>
        <dbReference type="ARBA" id="ARBA00022927"/>
    </source>
</evidence>
<comment type="subcellular location">
    <subcellularLocation>
        <location evidence="1 9">Cell membrane</location>
        <topology evidence="1 9">Single-pass membrane protein</topology>
    </subcellularLocation>
</comment>
<sequence length="75" mass="8004">MFDFVHQGISLAFMGMPGGSELFIILLIILVLFGGAKLPSLMRNLGRSANEFKKGMSETAEDDGEAGTDNPAEKA</sequence>
<dbReference type="AlphaFoldDB" id="A0A5C5Y8Y6"/>
<evidence type="ECO:0000256" key="2">
    <source>
        <dbReference type="ARBA" id="ARBA00022448"/>
    </source>
</evidence>
<keyword evidence="7 9" id="KW-0811">Translocation</keyword>
<comment type="function">
    <text evidence="9">Part of the twin-arginine translocation (Tat) system that transports large folded proteins containing a characteristic twin-arginine motif in their signal peptide across membranes. TatA could form the protein-conducting channel of the Tat system.</text>
</comment>
<dbReference type="RefSeq" id="WP_197203546.1">
    <property type="nucleotide sequence ID" value="NZ_SJPL01000001.1"/>
</dbReference>
<evidence type="ECO:0000256" key="1">
    <source>
        <dbReference type="ARBA" id="ARBA00004162"/>
    </source>
</evidence>
<dbReference type="Gene3D" id="1.20.5.3310">
    <property type="match status" value="1"/>
</dbReference>
<comment type="subunit">
    <text evidence="9">Forms a complex with TatC.</text>
</comment>
<keyword evidence="3 9" id="KW-1003">Cell membrane</keyword>
<feature type="region of interest" description="Disordered" evidence="10">
    <location>
        <begin position="54"/>
        <end position="75"/>
    </location>
</feature>
<comment type="similarity">
    <text evidence="9">Belongs to the TatA/E family.</text>
</comment>
<dbReference type="InterPro" id="IPR003369">
    <property type="entry name" value="TatA/B/E"/>
</dbReference>
<evidence type="ECO:0000256" key="7">
    <source>
        <dbReference type="ARBA" id="ARBA00023010"/>
    </source>
</evidence>
<evidence type="ECO:0000256" key="4">
    <source>
        <dbReference type="ARBA" id="ARBA00022692"/>
    </source>
</evidence>
<reference evidence="11 12" key="1">
    <citation type="submission" date="2019-02" db="EMBL/GenBank/DDBJ databases">
        <title>Deep-cultivation of Planctomycetes and their phenomic and genomic characterization uncovers novel biology.</title>
        <authorList>
            <person name="Wiegand S."/>
            <person name="Jogler M."/>
            <person name="Boedeker C."/>
            <person name="Pinto D."/>
            <person name="Vollmers J."/>
            <person name="Rivas-Marin E."/>
            <person name="Kohn T."/>
            <person name="Peeters S.H."/>
            <person name="Heuer A."/>
            <person name="Rast P."/>
            <person name="Oberbeckmann S."/>
            <person name="Bunk B."/>
            <person name="Jeske O."/>
            <person name="Meyerdierks A."/>
            <person name="Storesund J.E."/>
            <person name="Kallscheuer N."/>
            <person name="Luecker S."/>
            <person name="Lage O.M."/>
            <person name="Pohl T."/>
            <person name="Merkel B.J."/>
            <person name="Hornburger P."/>
            <person name="Mueller R.-W."/>
            <person name="Bruemmer F."/>
            <person name="Labrenz M."/>
            <person name="Spormann A.M."/>
            <person name="Op Den Camp H."/>
            <person name="Overmann J."/>
            <person name="Amann R."/>
            <person name="Jetten M.S.M."/>
            <person name="Mascher T."/>
            <person name="Medema M.H."/>
            <person name="Devos D.P."/>
            <person name="Kaster A.-K."/>
            <person name="Ovreas L."/>
            <person name="Rohde M."/>
            <person name="Galperin M.Y."/>
            <person name="Jogler C."/>
        </authorList>
    </citation>
    <scope>NUCLEOTIDE SEQUENCE [LARGE SCALE GENOMIC DNA]</scope>
    <source>
        <strain evidence="11 12">Pan14r</strain>
    </source>
</reference>
<dbReference type="Pfam" id="PF02416">
    <property type="entry name" value="TatA_B_E"/>
    <property type="match status" value="1"/>
</dbReference>